<evidence type="ECO:0000256" key="1">
    <source>
        <dbReference type="ARBA" id="ARBA00005953"/>
    </source>
</evidence>
<proteinExistence type="inferred from homology"/>
<dbReference type="InterPro" id="IPR029069">
    <property type="entry name" value="HotDog_dom_sf"/>
</dbReference>
<dbReference type="AlphaFoldDB" id="A0A316VWW9"/>
<evidence type="ECO:0000256" key="2">
    <source>
        <dbReference type="ARBA" id="ARBA00022801"/>
    </source>
</evidence>
<feature type="region of interest" description="Disordered" evidence="3">
    <location>
        <begin position="21"/>
        <end position="63"/>
    </location>
</feature>
<dbReference type="Gene3D" id="3.10.129.10">
    <property type="entry name" value="Hotdog Thioesterase"/>
    <property type="match status" value="1"/>
</dbReference>
<evidence type="ECO:0008006" key="6">
    <source>
        <dbReference type="Google" id="ProtNLM"/>
    </source>
</evidence>
<dbReference type="GeneID" id="37032347"/>
<feature type="compositionally biased region" description="Low complexity" evidence="3">
    <location>
        <begin position="21"/>
        <end position="33"/>
    </location>
</feature>
<dbReference type="OrthoDB" id="2420454at2759"/>
<comment type="similarity">
    <text evidence="1">Belongs to the 4-hydroxybenzoyl-CoA thioesterase family.</text>
</comment>
<dbReference type="EMBL" id="KZ819387">
    <property type="protein sequence ID" value="PWN41804.1"/>
    <property type="molecule type" value="Genomic_DNA"/>
</dbReference>
<protein>
    <recommendedName>
        <fullName evidence="6">Thioesterase domain-containing protein</fullName>
    </recommendedName>
</protein>
<reference evidence="4 5" key="1">
    <citation type="journal article" date="2018" name="Mol. Biol. Evol.">
        <title>Broad Genomic Sampling Reveals a Smut Pathogenic Ancestry of the Fungal Clade Ustilaginomycotina.</title>
        <authorList>
            <person name="Kijpornyongpan T."/>
            <person name="Mondo S.J."/>
            <person name="Barry K."/>
            <person name="Sandor L."/>
            <person name="Lee J."/>
            <person name="Lipzen A."/>
            <person name="Pangilinan J."/>
            <person name="LaButti K."/>
            <person name="Hainaut M."/>
            <person name="Henrissat B."/>
            <person name="Grigoriev I.V."/>
            <person name="Spatafora J.W."/>
            <person name="Aime M.C."/>
        </authorList>
    </citation>
    <scope>NUCLEOTIDE SEQUENCE [LARGE SCALE GENOMIC DNA]</scope>
    <source>
        <strain evidence="4 5">MCA 4658</strain>
    </source>
</reference>
<evidence type="ECO:0000313" key="4">
    <source>
        <dbReference type="EMBL" id="PWN41804.1"/>
    </source>
</evidence>
<dbReference type="CDD" id="cd00586">
    <property type="entry name" value="4HBT"/>
    <property type="match status" value="1"/>
</dbReference>
<sequence>MYARRGIFRAVASPARRSIVSSAAVSEARSPPSTSFARRTTTPKEAPHEERFSSRPRSFASATMSSDRRSFDYPFHLDVQTRWSDNDQYGHMNNSAYYYVSDSAINAYLVQSCGIKPFLEGDAANNVRADSAASLIGLIVSSSATYHAPTSFPSKLRAGVRVLHLGNSSCQYEVGIFSLPSAASALPQDAQAAVLIRATHVFVARDSRRPVKPMPEELRQGLLKLKSERWAEQQTAKL</sequence>
<dbReference type="InterPro" id="IPR050563">
    <property type="entry name" value="4-hydroxybenzoyl-CoA_TE"/>
</dbReference>
<dbReference type="GO" id="GO:0047617">
    <property type="term" value="F:fatty acyl-CoA hydrolase activity"/>
    <property type="evidence" value="ECO:0007669"/>
    <property type="project" value="TreeGrafter"/>
</dbReference>
<dbReference type="PANTHER" id="PTHR31793:SF27">
    <property type="entry name" value="NOVEL THIOESTERASE SUPERFAMILY DOMAIN AND SAPOSIN A-TYPE DOMAIN CONTAINING PROTEIN (0610012H03RIK)"/>
    <property type="match status" value="1"/>
</dbReference>
<dbReference type="PANTHER" id="PTHR31793">
    <property type="entry name" value="4-HYDROXYBENZOYL-COA THIOESTERASE FAMILY MEMBER"/>
    <property type="match status" value="1"/>
</dbReference>
<accession>A0A316VWW9</accession>
<keyword evidence="5" id="KW-1185">Reference proteome</keyword>
<organism evidence="4 5">
    <name type="scientific">Ceraceosorus guamensis</name>
    <dbReference type="NCBI Taxonomy" id="1522189"/>
    <lineage>
        <taxon>Eukaryota</taxon>
        <taxon>Fungi</taxon>
        <taxon>Dikarya</taxon>
        <taxon>Basidiomycota</taxon>
        <taxon>Ustilaginomycotina</taxon>
        <taxon>Exobasidiomycetes</taxon>
        <taxon>Ceraceosorales</taxon>
        <taxon>Ceraceosoraceae</taxon>
        <taxon>Ceraceosorus</taxon>
    </lineage>
</organism>
<dbReference type="SUPFAM" id="SSF54637">
    <property type="entry name" value="Thioesterase/thiol ester dehydrase-isomerase"/>
    <property type="match status" value="1"/>
</dbReference>
<evidence type="ECO:0000313" key="5">
    <source>
        <dbReference type="Proteomes" id="UP000245783"/>
    </source>
</evidence>
<dbReference type="Pfam" id="PF13279">
    <property type="entry name" value="4HBT_2"/>
    <property type="match status" value="1"/>
</dbReference>
<gene>
    <name evidence="4" type="ORF">IE81DRAFT_154781</name>
</gene>
<dbReference type="InParanoid" id="A0A316VWW9"/>
<name>A0A316VWW9_9BASI</name>
<dbReference type="RefSeq" id="XP_025368964.1">
    <property type="nucleotide sequence ID" value="XM_025510477.1"/>
</dbReference>
<dbReference type="Proteomes" id="UP000245783">
    <property type="component" value="Unassembled WGS sequence"/>
</dbReference>
<evidence type="ECO:0000256" key="3">
    <source>
        <dbReference type="SAM" id="MobiDB-lite"/>
    </source>
</evidence>
<dbReference type="STRING" id="1522189.A0A316VWW9"/>
<keyword evidence="2" id="KW-0378">Hydrolase</keyword>